<keyword evidence="2" id="KW-1185">Reference proteome</keyword>
<dbReference type="GeneID" id="106459667"/>
<feature type="signal peptide" evidence="1">
    <location>
        <begin position="1"/>
        <end position="19"/>
    </location>
</feature>
<sequence length="100" mass="10927">MKLIFVIMTLTLLIYGVKSTSQPDCSLGCDKRFCRDTSSCTCGTFWDYCKCCEYCNACAGETCNLLSGQSCEDGYLCSPPEGSSHSDVWTGRVSAVCLKE</sequence>
<dbReference type="SUPFAM" id="SSF57184">
    <property type="entry name" value="Growth factor receptor domain"/>
    <property type="match status" value="1"/>
</dbReference>
<evidence type="ECO:0000256" key="1">
    <source>
        <dbReference type="SAM" id="SignalP"/>
    </source>
</evidence>
<keyword evidence="1" id="KW-0732">Signal</keyword>
<name>A0ABM1B4P0_LIMPO</name>
<feature type="chain" id="PRO_5045035847" evidence="1">
    <location>
        <begin position="20"/>
        <end position="100"/>
    </location>
</feature>
<dbReference type="InterPro" id="IPR009030">
    <property type="entry name" value="Growth_fac_rcpt_cys_sf"/>
</dbReference>
<reference evidence="3" key="1">
    <citation type="submission" date="2025-08" db="UniProtKB">
        <authorList>
            <consortium name="RefSeq"/>
        </authorList>
    </citation>
    <scope>IDENTIFICATION</scope>
    <source>
        <tissue evidence="3">Muscle</tissue>
    </source>
</reference>
<accession>A0ABM1B4P0</accession>
<organism evidence="2 3">
    <name type="scientific">Limulus polyphemus</name>
    <name type="common">Atlantic horseshoe crab</name>
    <dbReference type="NCBI Taxonomy" id="6850"/>
    <lineage>
        <taxon>Eukaryota</taxon>
        <taxon>Metazoa</taxon>
        <taxon>Ecdysozoa</taxon>
        <taxon>Arthropoda</taxon>
        <taxon>Chelicerata</taxon>
        <taxon>Merostomata</taxon>
        <taxon>Xiphosura</taxon>
        <taxon>Limulidae</taxon>
        <taxon>Limulus</taxon>
    </lineage>
</organism>
<gene>
    <name evidence="3" type="primary">LOC106459667</name>
</gene>
<dbReference type="Proteomes" id="UP000694941">
    <property type="component" value="Unplaced"/>
</dbReference>
<dbReference type="Gene3D" id="4.10.40.20">
    <property type="match status" value="1"/>
</dbReference>
<dbReference type="RefSeq" id="XP_013774764.1">
    <property type="nucleotide sequence ID" value="XM_013919310.2"/>
</dbReference>
<proteinExistence type="predicted"/>
<protein>
    <submittedName>
        <fullName evidence="3">8.6 kDa transglutaminase substrate-like</fullName>
    </submittedName>
</protein>
<evidence type="ECO:0000313" key="2">
    <source>
        <dbReference type="Proteomes" id="UP000694941"/>
    </source>
</evidence>
<evidence type="ECO:0000313" key="3">
    <source>
        <dbReference type="RefSeq" id="XP_013774764.1"/>
    </source>
</evidence>